<dbReference type="EMBL" id="FRCY01000023">
    <property type="protein sequence ID" value="SHN34417.1"/>
    <property type="molecule type" value="Genomic_DNA"/>
</dbReference>
<dbReference type="STRING" id="388280.SAMN04488057_1238"/>
<proteinExistence type="predicted"/>
<evidence type="ECO:0000259" key="1">
    <source>
        <dbReference type="Pfam" id="PF05697"/>
    </source>
</evidence>
<accession>A0A1M7QRX6</accession>
<dbReference type="OrthoDB" id="9767721at2"/>
<dbReference type="GO" id="GO:0015031">
    <property type="term" value="P:protein transport"/>
    <property type="evidence" value="ECO:0007669"/>
    <property type="project" value="InterPro"/>
</dbReference>
<dbReference type="InterPro" id="IPR005215">
    <property type="entry name" value="Trig_fac"/>
</dbReference>
<dbReference type="AlphaFoldDB" id="A0A1M7QRX6"/>
<dbReference type="GO" id="GO:0003755">
    <property type="term" value="F:peptidyl-prolyl cis-trans isomerase activity"/>
    <property type="evidence" value="ECO:0007669"/>
    <property type="project" value="TreeGrafter"/>
</dbReference>
<name>A0A1M7QRX6_9BACT</name>
<dbReference type="Gene3D" id="1.10.3120.10">
    <property type="entry name" value="Trigger factor, C-terminal domain"/>
    <property type="match status" value="1"/>
</dbReference>
<dbReference type="Pfam" id="PF05697">
    <property type="entry name" value="Trigger_N"/>
    <property type="match status" value="1"/>
</dbReference>
<evidence type="ECO:0000313" key="3">
    <source>
        <dbReference type="Proteomes" id="UP000184513"/>
    </source>
</evidence>
<dbReference type="InterPro" id="IPR008881">
    <property type="entry name" value="Trigger_fac_ribosome-bd_bac"/>
</dbReference>
<dbReference type="PANTHER" id="PTHR30560:SF3">
    <property type="entry name" value="TRIGGER FACTOR-LIKE PROTEIN TIG, CHLOROPLASTIC"/>
    <property type="match status" value="1"/>
</dbReference>
<dbReference type="InterPro" id="IPR036611">
    <property type="entry name" value="Trigger_fac_ribosome-bd_sf"/>
</dbReference>
<dbReference type="Proteomes" id="UP000184513">
    <property type="component" value="Unassembled WGS sequence"/>
</dbReference>
<dbReference type="InterPro" id="IPR027304">
    <property type="entry name" value="Trigger_fact/SurA_dom_sf"/>
</dbReference>
<reference evidence="2 3" key="1">
    <citation type="submission" date="2016-11" db="EMBL/GenBank/DDBJ databases">
        <authorList>
            <person name="Jaros S."/>
            <person name="Januszkiewicz K."/>
            <person name="Wedrychowicz H."/>
        </authorList>
    </citation>
    <scope>NUCLEOTIDE SEQUENCE [LARGE SCALE GENOMIC DNA]</scope>
    <source>
        <strain evidence="2 3">CGMCC 1.6102</strain>
    </source>
</reference>
<dbReference type="GO" id="GO:0043022">
    <property type="term" value="F:ribosome binding"/>
    <property type="evidence" value="ECO:0007669"/>
    <property type="project" value="TreeGrafter"/>
</dbReference>
<evidence type="ECO:0000313" key="2">
    <source>
        <dbReference type="EMBL" id="SHN34417.1"/>
    </source>
</evidence>
<protein>
    <submittedName>
        <fullName evidence="2">Trigger factor</fullName>
    </submittedName>
</protein>
<dbReference type="GO" id="GO:0051083">
    <property type="term" value="P:'de novo' cotranslational protein folding"/>
    <property type="evidence" value="ECO:0007669"/>
    <property type="project" value="TreeGrafter"/>
</dbReference>
<gene>
    <name evidence="2" type="ORF">SAMN04488057_1238</name>
</gene>
<feature type="domain" description="Trigger factor ribosome-binding bacterial" evidence="1">
    <location>
        <begin position="1"/>
        <end position="149"/>
    </location>
</feature>
<dbReference type="SUPFAM" id="SSF102735">
    <property type="entry name" value="Trigger factor ribosome-binding domain"/>
    <property type="match status" value="1"/>
</dbReference>
<organism evidence="2 3">
    <name type="scientific">Cyclobacterium lianum</name>
    <dbReference type="NCBI Taxonomy" id="388280"/>
    <lineage>
        <taxon>Bacteria</taxon>
        <taxon>Pseudomonadati</taxon>
        <taxon>Bacteroidota</taxon>
        <taxon>Cytophagia</taxon>
        <taxon>Cytophagales</taxon>
        <taxon>Cyclobacteriaceae</taxon>
        <taxon>Cyclobacterium</taxon>
    </lineage>
</organism>
<dbReference type="PANTHER" id="PTHR30560">
    <property type="entry name" value="TRIGGER FACTOR CHAPERONE AND PEPTIDYL-PROLYL CIS/TRANS ISOMERASE"/>
    <property type="match status" value="1"/>
</dbReference>
<dbReference type="GO" id="GO:0044183">
    <property type="term" value="F:protein folding chaperone"/>
    <property type="evidence" value="ECO:0007669"/>
    <property type="project" value="TreeGrafter"/>
</dbReference>
<dbReference type="NCBIfam" id="TIGR00115">
    <property type="entry name" value="tig"/>
    <property type="match status" value="1"/>
</dbReference>
<dbReference type="GO" id="GO:0043335">
    <property type="term" value="P:protein unfolding"/>
    <property type="evidence" value="ECO:0007669"/>
    <property type="project" value="TreeGrafter"/>
</dbReference>
<dbReference type="Gene3D" id="3.30.70.1050">
    <property type="entry name" value="Trigger factor ribosome-binding domain"/>
    <property type="match status" value="1"/>
</dbReference>
<dbReference type="SUPFAM" id="SSF109998">
    <property type="entry name" value="Triger factor/SurA peptide-binding domain-like"/>
    <property type="match status" value="1"/>
</dbReference>
<keyword evidence="3" id="KW-1185">Reference proteome</keyword>
<sequence length="442" mass="51018">MEITLDKHAANEALVKIKIDEADYKEKVDAKIKDYAKKSNIKGFRPGKAPFAMVKNLYGTSVLVEEINNILSKRLNDYLKEQDFEVLGDPIPQDAEGEHIDWKKQKEFEFDYKIGFVEKVAVDLDQKLDVKNYQVELSDKEVDEALDNIKKQYGKMTNPELSEENDYLYGDLKAADGSYEETLTIPLNAVDGRSLKKFVGVKKEDSISFDPSKAIKGDLADVLNISKEDAEKLTGDFTFTVQNINRTEEAQLDQELFDKVFGPDQVKTEDEFLEKIRTILTENYQKEVKVYNEEKLKDSLVANHKLDLPEEFLKDWLIRANEGKFSKEDVEKEFPAYTKQLTWSLLSNQIAKENEIKAEHEDVIEKTKEMIREQLASSGMGSQMEENMDMFLQNYLQGNEGKNYMQMLTAVQNEKVLEFVKTKVEIKEEKIAVEKFKELLEN</sequence>
<dbReference type="InterPro" id="IPR037041">
    <property type="entry name" value="Trigger_fac_C_sf"/>
</dbReference>
<dbReference type="RefSeq" id="WP_073098100.1">
    <property type="nucleotide sequence ID" value="NZ_FRCY01000023.1"/>
</dbReference>